<dbReference type="KEGG" id="ssm:Spirs_3917"/>
<sequence>MKGMEGPLASALWGLLFLLIPAFILLITSKAPFLKKAGPVVVTYAVGLFLGNCGLLPAGFSRIQDLLTTITVPLSLPLIFFSLDLGTWKSIAGPGIRSLAGALLAVVLGTFATFLLFGSLLGKEAWKVAGMLVGVYTGGTPNLASIGSALSVDSRLYVAIHGSDVVISSFLLLGIITIFPPIARGLLPSFRTTSKNKGDEAADSYDANFNPLKRGDLGDIAKGLLLSGIIFAIGASAMLILPSAIALPTVIIVITSLGVGASFIPAVRTLKKSFQSGFYLILIFSLTVSSMANIDSLARTAPSAMIYVSILLSSITLLHFLFSFLLKVDADTHLITATAFILSPPFVPLVAASLRNREIVVPGIIIGVIGWVIGNYLGLAMAGLLSIL</sequence>
<feature type="transmembrane region" description="Helical" evidence="1">
    <location>
        <begin position="360"/>
        <end position="385"/>
    </location>
</feature>
<dbReference type="Proteomes" id="UP000002318">
    <property type="component" value="Chromosome"/>
</dbReference>
<accession>E1R933</accession>
<keyword evidence="1" id="KW-0812">Transmembrane</keyword>
<name>E1R933_SEDSS</name>
<reference evidence="2 3" key="1">
    <citation type="journal article" date="2010" name="Stand. Genomic Sci.">
        <title>Complete genome sequence of Spirochaeta smaragdinae type strain (SEBR 4228).</title>
        <authorList>
            <person name="Mavromatis K."/>
            <person name="Yasawong M."/>
            <person name="Chertkov O."/>
            <person name="Lapidus A."/>
            <person name="Lucas S."/>
            <person name="Nolan M."/>
            <person name="Del Rio T.G."/>
            <person name="Tice H."/>
            <person name="Cheng J.F."/>
            <person name="Pitluck S."/>
            <person name="Liolios K."/>
            <person name="Ivanova N."/>
            <person name="Tapia R."/>
            <person name="Han C."/>
            <person name="Bruce D."/>
            <person name="Goodwin L."/>
            <person name="Pati A."/>
            <person name="Chen A."/>
            <person name="Palaniappan K."/>
            <person name="Land M."/>
            <person name="Hauser L."/>
            <person name="Chang Y.J."/>
            <person name="Jeffries C.D."/>
            <person name="Detter J.C."/>
            <person name="Rohde M."/>
            <person name="Brambilla E."/>
            <person name="Spring S."/>
            <person name="Goker M."/>
            <person name="Sikorski J."/>
            <person name="Woyke T."/>
            <person name="Bristow J."/>
            <person name="Eisen J.A."/>
            <person name="Markowitz V."/>
            <person name="Hugenholtz P."/>
            <person name="Klenk H.P."/>
            <person name="Kyrpides N.C."/>
        </authorList>
    </citation>
    <scope>NUCLEOTIDE SEQUENCE [LARGE SCALE GENOMIC DNA]</scope>
    <source>
        <strain evidence="3">DSM 11293 / JCM 15392 / SEBR 4228</strain>
    </source>
</reference>
<feature type="transmembrane region" description="Helical" evidence="1">
    <location>
        <begin position="304"/>
        <end position="326"/>
    </location>
</feature>
<evidence type="ECO:0000313" key="3">
    <source>
        <dbReference type="Proteomes" id="UP000002318"/>
    </source>
</evidence>
<feature type="transmembrane region" description="Helical" evidence="1">
    <location>
        <begin position="66"/>
        <end position="87"/>
    </location>
</feature>
<dbReference type="Pfam" id="PF05684">
    <property type="entry name" value="DUF819"/>
    <property type="match status" value="1"/>
</dbReference>
<feature type="transmembrane region" description="Helical" evidence="1">
    <location>
        <begin position="6"/>
        <end position="28"/>
    </location>
</feature>
<feature type="transmembrane region" description="Helical" evidence="1">
    <location>
        <begin position="333"/>
        <end position="354"/>
    </location>
</feature>
<dbReference type="RefSeq" id="WP_013256461.1">
    <property type="nucleotide sequence ID" value="NC_014364.1"/>
</dbReference>
<evidence type="ECO:0008006" key="4">
    <source>
        <dbReference type="Google" id="ProtNLM"/>
    </source>
</evidence>
<feature type="transmembrane region" description="Helical" evidence="1">
    <location>
        <begin position="99"/>
        <end position="121"/>
    </location>
</feature>
<feature type="transmembrane region" description="Helical" evidence="1">
    <location>
        <begin position="278"/>
        <end position="298"/>
    </location>
</feature>
<dbReference type="eggNOG" id="COG5505">
    <property type="taxonomic scope" value="Bacteria"/>
</dbReference>
<dbReference type="PANTHER" id="PTHR34289:SF8">
    <property type="entry name" value="DUF819 DOMAIN-CONTAINING PROTEIN"/>
    <property type="match status" value="1"/>
</dbReference>
<evidence type="ECO:0000256" key="1">
    <source>
        <dbReference type="SAM" id="Phobius"/>
    </source>
</evidence>
<dbReference type="InterPro" id="IPR008537">
    <property type="entry name" value="DUF819"/>
</dbReference>
<feature type="transmembrane region" description="Helical" evidence="1">
    <location>
        <begin position="247"/>
        <end position="266"/>
    </location>
</feature>
<evidence type="ECO:0000313" key="2">
    <source>
        <dbReference type="EMBL" id="ADK83002.1"/>
    </source>
</evidence>
<proteinExistence type="predicted"/>
<dbReference type="AlphaFoldDB" id="E1R933"/>
<organism evidence="2 3">
    <name type="scientific">Sediminispirochaeta smaragdinae (strain DSM 11293 / JCM 15392 / SEBR 4228)</name>
    <name type="common">Spirochaeta smaragdinae</name>
    <dbReference type="NCBI Taxonomy" id="573413"/>
    <lineage>
        <taxon>Bacteria</taxon>
        <taxon>Pseudomonadati</taxon>
        <taxon>Spirochaetota</taxon>
        <taxon>Spirochaetia</taxon>
        <taxon>Spirochaetales</taxon>
        <taxon>Spirochaetaceae</taxon>
        <taxon>Sediminispirochaeta</taxon>
    </lineage>
</organism>
<protein>
    <recommendedName>
        <fullName evidence="4">DUF819 family protein</fullName>
    </recommendedName>
</protein>
<feature type="transmembrane region" description="Helical" evidence="1">
    <location>
        <begin position="223"/>
        <end position="241"/>
    </location>
</feature>
<keyword evidence="1" id="KW-0472">Membrane</keyword>
<dbReference type="EMBL" id="CP002116">
    <property type="protein sequence ID" value="ADK83002.1"/>
    <property type="molecule type" value="Genomic_DNA"/>
</dbReference>
<keyword evidence="3" id="KW-1185">Reference proteome</keyword>
<dbReference type="PANTHER" id="PTHR34289">
    <property type="entry name" value="PROTEIN, PUTATIVE (DUF819)-RELATED"/>
    <property type="match status" value="1"/>
</dbReference>
<feature type="transmembrane region" description="Helical" evidence="1">
    <location>
        <begin position="40"/>
        <end position="60"/>
    </location>
</feature>
<dbReference type="STRING" id="573413.Spirs_3917"/>
<gene>
    <name evidence="2" type="ordered locus">Spirs_3917</name>
</gene>
<keyword evidence="1" id="KW-1133">Transmembrane helix</keyword>
<dbReference type="HOGENOM" id="CLU_034724_2_0_12"/>
<feature type="transmembrane region" description="Helical" evidence="1">
    <location>
        <begin position="165"/>
        <end position="187"/>
    </location>
</feature>